<dbReference type="Proteomes" id="UP000245977">
    <property type="component" value="Chromosome"/>
</dbReference>
<keyword evidence="3" id="KW-1185">Reference proteome</keyword>
<accession>A0A2S2FB02</accession>
<dbReference type="STRING" id="1871111.GCA_001704615_00444"/>
<dbReference type="KEGG" id="adv:DJ533_05870"/>
<feature type="signal peptide" evidence="1">
    <location>
        <begin position="1"/>
        <end position="21"/>
    </location>
</feature>
<protein>
    <recommendedName>
        <fullName evidence="4">Lipoprotein</fullName>
    </recommendedName>
</protein>
<proteinExistence type="predicted"/>
<evidence type="ECO:0000256" key="1">
    <source>
        <dbReference type="SAM" id="SignalP"/>
    </source>
</evidence>
<evidence type="ECO:0000313" key="2">
    <source>
        <dbReference type="EMBL" id="AWL28144.1"/>
    </source>
</evidence>
<dbReference type="RefSeq" id="WP_065994361.1">
    <property type="nucleotide sequence ID" value="NZ_CP029397.2"/>
</dbReference>
<evidence type="ECO:0008006" key="4">
    <source>
        <dbReference type="Google" id="ProtNLM"/>
    </source>
</evidence>
<reference evidence="2" key="1">
    <citation type="submission" date="2019-08" db="EMBL/GenBank/DDBJ databases">
        <title>The complete genome of Acinetobacter defluvii strain WCHAD010030.</title>
        <authorList>
            <person name="Hu Y."/>
            <person name="Qin J."/>
            <person name="Feng Y."/>
            <person name="Zong Z."/>
        </authorList>
    </citation>
    <scope>NUCLEOTIDE SEQUENCE</scope>
    <source>
        <strain evidence="2">WCHA30</strain>
    </source>
</reference>
<keyword evidence="1" id="KW-0732">Signal</keyword>
<dbReference type="AlphaFoldDB" id="A0A2S2FB02"/>
<gene>
    <name evidence="2" type="ORF">DJ533_05870</name>
</gene>
<sequence>MKKLFKPLFVAVLAMPVLAFADTQPQTQTTTVANLQAAAGTVKAQAEVKNDSTTVISPRTGIRYTLGNTGGRPIILKTAAIAAVTPATINRVVASNPALSASSQEKVKQALLPNEQTVAQAQVQPTTTAQQ</sequence>
<evidence type="ECO:0000313" key="3">
    <source>
        <dbReference type="Proteomes" id="UP000245977"/>
    </source>
</evidence>
<name>A0A2S2FB02_9GAMM</name>
<feature type="chain" id="PRO_5015533862" description="Lipoprotein" evidence="1">
    <location>
        <begin position="22"/>
        <end position="131"/>
    </location>
</feature>
<organism evidence="2 3">
    <name type="scientific">Acinetobacter defluvii</name>
    <dbReference type="NCBI Taxonomy" id="1871111"/>
    <lineage>
        <taxon>Bacteria</taxon>
        <taxon>Pseudomonadati</taxon>
        <taxon>Pseudomonadota</taxon>
        <taxon>Gammaproteobacteria</taxon>
        <taxon>Moraxellales</taxon>
        <taxon>Moraxellaceae</taxon>
        <taxon>Acinetobacter</taxon>
    </lineage>
</organism>
<dbReference type="OrthoDB" id="6695178at2"/>
<dbReference type="EMBL" id="CP029397">
    <property type="protein sequence ID" value="AWL28144.1"/>
    <property type="molecule type" value="Genomic_DNA"/>
</dbReference>